<protein>
    <recommendedName>
        <fullName evidence="3">Tellurite resistance protein TerB</fullName>
    </recommendedName>
</protein>
<keyword evidence="2" id="KW-1185">Reference proteome</keyword>
<evidence type="ECO:0008006" key="3">
    <source>
        <dbReference type="Google" id="ProtNLM"/>
    </source>
</evidence>
<evidence type="ECO:0000313" key="1">
    <source>
        <dbReference type="EMBL" id="MCV9385864.1"/>
    </source>
</evidence>
<dbReference type="SUPFAM" id="SSF158682">
    <property type="entry name" value="TerB-like"/>
    <property type="match status" value="1"/>
</dbReference>
<sequence>MIELDKELLDTFGKILYAVAKSDGEVQEEELAVVRKVIDDHEWAQELELSFEVERELDSDADGIFEEAMSVFCRYDVRSHYEQFIDLLEKVAEAHDGVVQEEKVLIDKFKTHLLN</sequence>
<dbReference type="Gene3D" id="1.10.3680.10">
    <property type="entry name" value="TerB-like"/>
    <property type="match status" value="1"/>
</dbReference>
<proteinExistence type="predicted"/>
<name>A0ABT3CQR1_9BACT</name>
<organism evidence="1 2">
    <name type="scientific">Reichenbachiella ulvae</name>
    <dbReference type="NCBI Taxonomy" id="2980104"/>
    <lineage>
        <taxon>Bacteria</taxon>
        <taxon>Pseudomonadati</taxon>
        <taxon>Bacteroidota</taxon>
        <taxon>Cytophagia</taxon>
        <taxon>Cytophagales</taxon>
        <taxon>Reichenbachiellaceae</taxon>
        <taxon>Reichenbachiella</taxon>
    </lineage>
</organism>
<dbReference type="RefSeq" id="WP_264136647.1">
    <property type="nucleotide sequence ID" value="NZ_JAOYOD010000001.1"/>
</dbReference>
<gene>
    <name evidence="1" type="ORF">N7U62_04280</name>
</gene>
<comment type="caution">
    <text evidence="1">The sequence shown here is derived from an EMBL/GenBank/DDBJ whole genome shotgun (WGS) entry which is preliminary data.</text>
</comment>
<dbReference type="InterPro" id="IPR029024">
    <property type="entry name" value="TerB-like"/>
</dbReference>
<dbReference type="Proteomes" id="UP001300692">
    <property type="component" value="Unassembled WGS sequence"/>
</dbReference>
<dbReference type="EMBL" id="JAOYOD010000001">
    <property type="protein sequence ID" value="MCV9385864.1"/>
    <property type="molecule type" value="Genomic_DNA"/>
</dbReference>
<reference evidence="1 2" key="1">
    <citation type="submission" date="2022-10" db="EMBL/GenBank/DDBJ databases">
        <title>Comparative genomics and taxonomic characterization of three novel marine species of genus Reichenbachiella exhibiting antioxidant and polysaccharide degradation activities.</title>
        <authorList>
            <person name="Muhammad N."/>
            <person name="Lee Y.-J."/>
            <person name="Ko J."/>
            <person name="Kim S.-G."/>
        </authorList>
    </citation>
    <scope>NUCLEOTIDE SEQUENCE [LARGE SCALE GENOMIC DNA]</scope>
    <source>
        <strain evidence="1 2">ABR2-5</strain>
    </source>
</reference>
<evidence type="ECO:0000313" key="2">
    <source>
        <dbReference type="Proteomes" id="UP001300692"/>
    </source>
</evidence>
<accession>A0ABT3CQR1</accession>